<dbReference type="CDD" id="cd00590">
    <property type="entry name" value="RRM_SF"/>
    <property type="match status" value="1"/>
</dbReference>
<feature type="compositionally biased region" description="Pro residues" evidence="2">
    <location>
        <begin position="196"/>
        <end position="210"/>
    </location>
</feature>
<feature type="region of interest" description="Disordered" evidence="2">
    <location>
        <begin position="176"/>
        <end position="359"/>
    </location>
</feature>
<organism evidence="4">
    <name type="scientific">Chromera velia CCMP2878</name>
    <dbReference type="NCBI Taxonomy" id="1169474"/>
    <lineage>
        <taxon>Eukaryota</taxon>
        <taxon>Sar</taxon>
        <taxon>Alveolata</taxon>
        <taxon>Colpodellida</taxon>
        <taxon>Chromeraceae</taxon>
        <taxon>Chromera</taxon>
    </lineage>
</organism>
<dbReference type="InterPro" id="IPR000504">
    <property type="entry name" value="RRM_dom"/>
</dbReference>
<feature type="compositionally biased region" description="Polar residues" evidence="2">
    <location>
        <begin position="328"/>
        <end position="337"/>
    </location>
</feature>
<dbReference type="AlphaFoldDB" id="A0A0G4HCL2"/>
<dbReference type="PROSITE" id="PS50102">
    <property type="entry name" value="RRM"/>
    <property type="match status" value="1"/>
</dbReference>
<evidence type="ECO:0000256" key="1">
    <source>
        <dbReference type="PROSITE-ProRule" id="PRU00176"/>
    </source>
</evidence>
<dbReference type="EMBL" id="CDMZ01002259">
    <property type="protein sequence ID" value="CEM41560.1"/>
    <property type="molecule type" value="Genomic_DNA"/>
</dbReference>
<sequence length="557" mass="58511">MQMNGWDQESILRTDESAPAAPAAPATQEGIEIPEDLPEEIDILQEEAAGGVTVAIGLADDDTPLNLLAQTQNSLATFSAALGRAKDDFRQRLQSQGGSHPLPNGHFLESSGGPEGPMGYAPPQGQYVQPGGAPVGYAPPQSQYLQPGVGQPEMLPPPNAAEPRGFHVHAQYLAGSQHLPAGGGGHDPNLSAAFPHDPPNGLPGPGPAGGPRPLEGPIQPTAEMTPSMRGMPGPQGYPMQNSGPHGNPMPGPGAQGSPILRPPLDPGVFPMHREQGPSPSHPPSHPLRATPFPNGPTQNLSGAPHLQGPLLTPPGTVTDPRQQQQQQGSDRYPQQNGSGVGLPPEGQAGAAAGRYGQNQQPPFASANSFAARAMRSNIFLCRLPEWATDTDILNMTKKYVNVLSVRVMKHDSGASKSIAHLSLPSPREAFQAIRSLNGKVMTLDPSDKRAAGRPPGFFQKISIKADVRKNELADMLRCLSPEEARELLLRKSYISGGNQEAELQEHSVPPTTAQPGTMPTPGPTQPPPTASAAPRGRATTDGQAPEWSAEVSQPVRS</sequence>
<feature type="compositionally biased region" description="Pro residues" evidence="2">
    <location>
        <begin position="518"/>
        <end position="529"/>
    </location>
</feature>
<dbReference type="GO" id="GO:0003723">
    <property type="term" value="F:RNA binding"/>
    <property type="evidence" value="ECO:0007669"/>
    <property type="project" value="UniProtKB-UniRule"/>
</dbReference>
<dbReference type="VEuPathDB" id="CryptoDB:Cvel_26102"/>
<protein>
    <recommendedName>
        <fullName evidence="3">RRM domain-containing protein</fullName>
    </recommendedName>
</protein>
<dbReference type="Pfam" id="PF00076">
    <property type="entry name" value="RRM_1"/>
    <property type="match status" value="1"/>
</dbReference>
<evidence type="ECO:0000259" key="3">
    <source>
        <dbReference type="PROSITE" id="PS50102"/>
    </source>
</evidence>
<dbReference type="SUPFAM" id="SSF54928">
    <property type="entry name" value="RNA-binding domain, RBD"/>
    <property type="match status" value="1"/>
</dbReference>
<gene>
    <name evidence="4" type="ORF">Cvel_26102</name>
</gene>
<feature type="compositionally biased region" description="Low complexity" evidence="2">
    <location>
        <begin position="346"/>
        <end position="359"/>
    </location>
</feature>
<keyword evidence="1" id="KW-0694">RNA-binding</keyword>
<evidence type="ECO:0000256" key="2">
    <source>
        <dbReference type="SAM" id="MobiDB-lite"/>
    </source>
</evidence>
<feature type="region of interest" description="Disordered" evidence="2">
    <location>
        <begin position="499"/>
        <end position="557"/>
    </location>
</feature>
<proteinExistence type="predicted"/>
<accession>A0A0G4HCL2</accession>
<dbReference type="Gene3D" id="3.30.70.330">
    <property type="match status" value="1"/>
</dbReference>
<dbReference type="SMART" id="SM00360">
    <property type="entry name" value="RRM"/>
    <property type="match status" value="1"/>
</dbReference>
<dbReference type="InterPro" id="IPR035979">
    <property type="entry name" value="RBD_domain_sf"/>
</dbReference>
<feature type="region of interest" description="Disordered" evidence="2">
    <location>
        <begin position="1"/>
        <end position="36"/>
    </location>
</feature>
<name>A0A0G4HCL2_9ALVE</name>
<evidence type="ECO:0000313" key="4">
    <source>
        <dbReference type="EMBL" id="CEM41560.1"/>
    </source>
</evidence>
<feature type="domain" description="RRM" evidence="3">
    <location>
        <begin position="376"/>
        <end position="448"/>
    </location>
</feature>
<reference evidence="4" key="1">
    <citation type="submission" date="2014-11" db="EMBL/GenBank/DDBJ databases">
        <authorList>
            <person name="Otto D Thomas"/>
            <person name="Naeem Raeece"/>
        </authorList>
    </citation>
    <scope>NUCLEOTIDE SEQUENCE</scope>
</reference>
<dbReference type="InterPro" id="IPR012677">
    <property type="entry name" value="Nucleotide-bd_a/b_plait_sf"/>
</dbReference>